<dbReference type="AlphaFoldDB" id="A0AAW2F7X0"/>
<reference evidence="2 3" key="1">
    <citation type="submission" date="2023-03" db="EMBL/GenBank/DDBJ databases">
        <title>High recombination rates correlate with genetic variation in Cardiocondyla obscurior ants.</title>
        <authorList>
            <person name="Errbii M."/>
        </authorList>
    </citation>
    <scope>NUCLEOTIDE SEQUENCE [LARGE SCALE GENOMIC DNA]</scope>
    <source>
        <strain evidence="2">Alpha-2009</strain>
        <tissue evidence="2">Whole body</tissue>
    </source>
</reference>
<keyword evidence="1" id="KW-0732">Signal</keyword>
<protein>
    <recommendedName>
        <fullName evidence="4">Secreted protein</fullName>
    </recommendedName>
</protein>
<accession>A0AAW2F7X0</accession>
<sequence length="128" mass="14869">MLVQACLFIHLLFCIFFQSTVLTPFFSSKFQRIRASVMNWSFPTSSMIVCGFITDSLHPKKGLCFPRTAGNEPQTCIYASNLCTTIMSSRSTANEKKKNRVISESDWSQNRVPRRFHKYLRARTLQYR</sequence>
<keyword evidence="3" id="KW-1185">Reference proteome</keyword>
<comment type="caution">
    <text evidence="2">The sequence shown here is derived from an EMBL/GenBank/DDBJ whole genome shotgun (WGS) entry which is preliminary data.</text>
</comment>
<evidence type="ECO:0008006" key="4">
    <source>
        <dbReference type="Google" id="ProtNLM"/>
    </source>
</evidence>
<name>A0AAW2F7X0_9HYME</name>
<evidence type="ECO:0000256" key="1">
    <source>
        <dbReference type="SAM" id="SignalP"/>
    </source>
</evidence>
<organism evidence="2 3">
    <name type="scientific">Cardiocondyla obscurior</name>
    <dbReference type="NCBI Taxonomy" id="286306"/>
    <lineage>
        <taxon>Eukaryota</taxon>
        <taxon>Metazoa</taxon>
        <taxon>Ecdysozoa</taxon>
        <taxon>Arthropoda</taxon>
        <taxon>Hexapoda</taxon>
        <taxon>Insecta</taxon>
        <taxon>Pterygota</taxon>
        <taxon>Neoptera</taxon>
        <taxon>Endopterygota</taxon>
        <taxon>Hymenoptera</taxon>
        <taxon>Apocrita</taxon>
        <taxon>Aculeata</taxon>
        <taxon>Formicoidea</taxon>
        <taxon>Formicidae</taxon>
        <taxon>Myrmicinae</taxon>
        <taxon>Cardiocondyla</taxon>
    </lineage>
</organism>
<dbReference type="Proteomes" id="UP001430953">
    <property type="component" value="Unassembled WGS sequence"/>
</dbReference>
<evidence type="ECO:0000313" key="2">
    <source>
        <dbReference type="EMBL" id="KAL0111019.1"/>
    </source>
</evidence>
<feature type="signal peptide" evidence="1">
    <location>
        <begin position="1"/>
        <end position="22"/>
    </location>
</feature>
<gene>
    <name evidence="2" type="ORF">PUN28_012786</name>
</gene>
<evidence type="ECO:0000313" key="3">
    <source>
        <dbReference type="Proteomes" id="UP001430953"/>
    </source>
</evidence>
<dbReference type="EMBL" id="JADYXP020000013">
    <property type="protein sequence ID" value="KAL0111019.1"/>
    <property type="molecule type" value="Genomic_DNA"/>
</dbReference>
<proteinExistence type="predicted"/>
<feature type="chain" id="PRO_5043419016" description="Secreted protein" evidence="1">
    <location>
        <begin position="23"/>
        <end position="128"/>
    </location>
</feature>